<evidence type="ECO:0000313" key="4">
    <source>
        <dbReference type="Proteomes" id="UP001271263"/>
    </source>
</evidence>
<reference evidence="1" key="2">
    <citation type="submission" date="2022-11" db="EMBL/GenBank/DDBJ databases">
        <title>Prophages regulate Shewanella fidelis motility and biofilm formation: implications for gut colonization dynamics in Ciona robusta.</title>
        <authorList>
            <person name="Natarajan O."/>
            <person name="Gibboney S.L."/>
            <person name="Young M.N."/>
            <person name="Lim S.J."/>
            <person name="Pluta N."/>
            <person name="Atkinson C.G.F."/>
            <person name="Leigh B.A."/>
            <person name="Liberti A."/>
            <person name="Kees E."/>
            <person name="Breitbart M."/>
            <person name="Gralnick J."/>
            <person name="Dishaw L.J."/>
        </authorList>
    </citation>
    <scope>NUCLEOTIDE SEQUENCE</scope>
    <source>
        <strain evidence="1">3313</strain>
    </source>
</reference>
<dbReference type="AlphaFoldDB" id="A0AAW8NP76"/>
<keyword evidence="4" id="KW-1185">Reference proteome</keyword>
<dbReference type="EMBL" id="JAPMLD010000002">
    <property type="protein sequence ID" value="MDW4823941.1"/>
    <property type="molecule type" value="Genomic_DNA"/>
</dbReference>
<name>A0AAW8NP76_9GAMM</name>
<proteinExistence type="predicted"/>
<protein>
    <submittedName>
        <fullName evidence="1">DUF6508 domain-containing protein</fullName>
    </submittedName>
</protein>
<dbReference type="RefSeq" id="WP_310654535.1">
    <property type="nucleotide sequence ID" value="NZ_JAPMLA010000001.1"/>
</dbReference>
<dbReference type="InterPro" id="IPR045425">
    <property type="entry name" value="DUF6508"/>
</dbReference>
<accession>A0AAW8NP76</accession>
<evidence type="ECO:0000313" key="1">
    <source>
        <dbReference type="EMBL" id="MDR8523624.1"/>
    </source>
</evidence>
<comment type="caution">
    <text evidence="1">The sequence shown here is derived from an EMBL/GenBank/DDBJ whole genome shotgun (WGS) entry which is preliminary data.</text>
</comment>
<evidence type="ECO:0000313" key="2">
    <source>
        <dbReference type="EMBL" id="MDW4823941.1"/>
    </source>
</evidence>
<dbReference type="Pfam" id="PF20118">
    <property type="entry name" value="DUF6508"/>
    <property type="match status" value="1"/>
</dbReference>
<gene>
    <name evidence="1" type="ORF">OS133_07975</name>
    <name evidence="2" type="ORF">OS134_07740</name>
</gene>
<dbReference type="Proteomes" id="UP001271263">
    <property type="component" value="Unassembled WGS sequence"/>
</dbReference>
<dbReference type="Proteomes" id="UP001259340">
    <property type="component" value="Unassembled WGS sequence"/>
</dbReference>
<dbReference type="EMBL" id="JAPMLE010000001">
    <property type="protein sequence ID" value="MDR8523624.1"/>
    <property type="molecule type" value="Genomic_DNA"/>
</dbReference>
<sequence length="119" mass="13810">MNKLIANGYSSQLYANYAADLKLANHQVSDLRLQEFVVDIEQCGLMLTQFNWDDWYQNSHLIERPEYIADASLYECRLLLTAMARIDRFSPGILSNMRRKGVLIAIVERLQALHYRKAS</sequence>
<organism evidence="1 3">
    <name type="scientific">Shewanella fidelis</name>
    <dbReference type="NCBI Taxonomy" id="173509"/>
    <lineage>
        <taxon>Bacteria</taxon>
        <taxon>Pseudomonadati</taxon>
        <taxon>Pseudomonadota</taxon>
        <taxon>Gammaproteobacteria</taxon>
        <taxon>Alteromonadales</taxon>
        <taxon>Shewanellaceae</taxon>
        <taxon>Shewanella</taxon>
    </lineage>
</organism>
<reference evidence="2 4" key="1">
    <citation type="journal article" date="2022" name="bioRxiv">
        <title>Prophages regulate Shewanella fidelis 3313 motility and biofilm formation: implications for gut colonization dynamics in Ciona robusta.</title>
        <authorList>
            <person name="Natarajan O."/>
            <person name="Gibboney S.L."/>
            <person name="Young M.N."/>
            <person name="Lim S.J."/>
            <person name="Pluta N."/>
            <person name="Atkinson C.G."/>
            <person name="Leigh B.A."/>
            <person name="Liberti A."/>
            <person name="Kees E.D."/>
            <person name="Breitbart M."/>
            <person name="Gralnick J.A."/>
            <person name="Dishaw L.J."/>
        </authorList>
    </citation>
    <scope>NUCLEOTIDE SEQUENCE [LARGE SCALE GENOMIC DNA]</scope>
    <source>
        <strain evidence="2 4">JG4066</strain>
    </source>
</reference>
<evidence type="ECO:0000313" key="3">
    <source>
        <dbReference type="Proteomes" id="UP001259340"/>
    </source>
</evidence>